<dbReference type="OrthoDB" id="9859505at2"/>
<organism evidence="1 2">
    <name type="scientific">Streptomyces albireticuli</name>
    <dbReference type="NCBI Taxonomy" id="1940"/>
    <lineage>
        <taxon>Bacteria</taxon>
        <taxon>Bacillati</taxon>
        <taxon>Actinomycetota</taxon>
        <taxon>Actinomycetes</taxon>
        <taxon>Kitasatosporales</taxon>
        <taxon>Streptomycetaceae</taxon>
        <taxon>Streptomyces</taxon>
    </lineage>
</organism>
<dbReference type="EMBL" id="CP021744">
    <property type="protein sequence ID" value="ARZ71190.1"/>
    <property type="molecule type" value="Genomic_DNA"/>
</dbReference>
<dbReference type="AlphaFoldDB" id="A0A1Z2LA65"/>
<name>A0A1Z2LA65_9ACTN</name>
<dbReference type="KEGG" id="salj:SMD11_5611"/>
<dbReference type="Proteomes" id="UP000195755">
    <property type="component" value="Chromosome"/>
</dbReference>
<sequence>MAILPPPTGNTVMDPVIRSGRYLAVGTTSHLHLRGCWHVWSTDGAYIGYATDPGLISLVIARYENGHTP</sequence>
<dbReference type="RefSeq" id="WP_087929036.1">
    <property type="nucleotide sequence ID" value="NZ_CP021744.1"/>
</dbReference>
<accession>A0A1Z2LA65</accession>
<reference evidence="1 2" key="1">
    <citation type="submission" date="2017-06" db="EMBL/GenBank/DDBJ databases">
        <title>Streptomyces albireticuli Genome sequencing and assembly.</title>
        <authorList>
            <person name="Wang Y."/>
            <person name="Du B."/>
            <person name="Ding Y."/>
            <person name="Liu H."/>
            <person name="Hou Q."/>
            <person name="Liu K."/>
            <person name="Yao L."/>
            <person name="Wang C."/>
        </authorList>
    </citation>
    <scope>NUCLEOTIDE SEQUENCE [LARGE SCALE GENOMIC DNA]</scope>
    <source>
        <strain evidence="1 2">MDJK11</strain>
    </source>
</reference>
<evidence type="ECO:0000313" key="2">
    <source>
        <dbReference type="Proteomes" id="UP000195755"/>
    </source>
</evidence>
<protein>
    <submittedName>
        <fullName evidence="1">Uncharacterized protein</fullName>
    </submittedName>
</protein>
<proteinExistence type="predicted"/>
<evidence type="ECO:0000313" key="1">
    <source>
        <dbReference type="EMBL" id="ARZ71190.1"/>
    </source>
</evidence>
<gene>
    <name evidence="1" type="ORF">SMD11_5611</name>
</gene>